<dbReference type="PANTHER" id="PTHR32089:SF119">
    <property type="entry name" value="METHYL-ACCEPTING CHEMOTAXIS PROTEIN CTPL"/>
    <property type="match status" value="1"/>
</dbReference>
<comment type="caution">
    <text evidence="12">The sequence shown here is derived from an EMBL/GenBank/DDBJ whole genome shotgun (WGS) entry which is preliminary data.</text>
</comment>
<dbReference type="PROSITE" id="PS50111">
    <property type="entry name" value="CHEMOTAXIS_TRANSDUC_2"/>
    <property type="match status" value="1"/>
</dbReference>
<dbReference type="EMBL" id="JAATNW010000005">
    <property type="protein sequence ID" value="NMH60526.1"/>
    <property type="molecule type" value="Genomic_DNA"/>
</dbReference>
<dbReference type="CDD" id="cd11386">
    <property type="entry name" value="MCP_signal"/>
    <property type="match status" value="1"/>
</dbReference>
<reference evidence="12 13" key="1">
    <citation type="submission" date="2020-03" db="EMBL/GenBank/DDBJ databases">
        <title>Alteromonas ponticola sp. nov., isolated from seawater.</title>
        <authorList>
            <person name="Yoon J.-H."/>
            <person name="Kim Y.-O."/>
        </authorList>
    </citation>
    <scope>NUCLEOTIDE SEQUENCE [LARGE SCALE GENOMIC DNA]</scope>
    <source>
        <strain evidence="12 13">MYP5</strain>
    </source>
</reference>
<dbReference type="SMART" id="SM01358">
    <property type="entry name" value="HBM"/>
    <property type="match status" value="1"/>
</dbReference>
<feature type="domain" description="HAMP" evidence="11">
    <location>
        <begin position="296"/>
        <end position="349"/>
    </location>
</feature>
<evidence type="ECO:0000256" key="6">
    <source>
        <dbReference type="ARBA" id="ARBA00029447"/>
    </source>
</evidence>
<name>A0ABX1R4E5_9ALTE</name>
<dbReference type="InterPro" id="IPR003660">
    <property type="entry name" value="HAMP_dom"/>
</dbReference>
<evidence type="ECO:0000256" key="5">
    <source>
        <dbReference type="ARBA" id="ARBA00023224"/>
    </source>
</evidence>
<comment type="similarity">
    <text evidence="6">Belongs to the methyl-accepting chemotaxis (MCP) protein family.</text>
</comment>
<dbReference type="InterPro" id="IPR032255">
    <property type="entry name" value="HBM"/>
</dbReference>
<evidence type="ECO:0000256" key="4">
    <source>
        <dbReference type="ARBA" id="ARBA00023136"/>
    </source>
</evidence>
<dbReference type="SUPFAM" id="SSF58104">
    <property type="entry name" value="Methyl-accepting chemotaxis protein (MCP) signaling domain"/>
    <property type="match status" value="1"/>
</dbReference>
<evidence type="ECO:0000313" key="12">
    <source>
        <dbReference type="EMBL" id="NMH60526.1"/>
    </source>
</evidence>
<dbReference type="InterPro" id="IPR004090">
    <property type="entry name" value="Chemotax_Me-accpt_rcpt"/>
</dbReference>
<dbReference type="PRINTS" id="PR00260">
    <property type="entry name" value="CHEMTRNSDUCR"/>
</dbReference>
<evidence type="ECO:0000313" key="13">
    <source>
        <dbReference type="Proteomes" id="UP000709336"/>
    </source>
</evidence>
<evidence type="ECO:0000256" key="7">
    <source>
        <dbReference type="PROSITE-ProRule" id="PRU00284"/>
    </source>
</evidence>
<evidence type="ECO:0000256" key="2">
    <source>
        <dbReference type="ARBA" id="ARBA00022692"/>
    </source>
</evidence>
<keyword evidence="8" id="KW-0175">Coiled coil</keyword>
<dbReference type="SMART" id="SM00283">
    <property type="entry name" value="MA"/>
    <property type="match status" value="1"/>
</dbReference>
<dbReference type="Proteomes" id="UP000709336">
    <property type="component" value="Unassembled WGS sequence"/>
</dbReference>
<evidence type="ECO:0000256" key="1">
    <source>
        <dbReference type="ARBA" id="ARBA00004141"/>
    </source>
</evidence>
<organism evidence="12 13">
    <name type="scientific">Alteromonas ponticola</name>
    <dbReference type="NCBI Taxonomy" id="2720613"/>
    <lineage>
        <taxon>Bacteria</taxon>
        <taxon>Pseudomonadati</taxon>
        <taxon>Pseudomonadota</taxon>
        <taxon>Gammaproteobacteria</taxon>
        <taxon>Alteromonadales</taxon>
        <taxon>Alteromonadaceae</taxon>
        <taxon>Alteromonas/Salinimonas group</taxon>
        <taxon>Alteromonas</taxon>
    </lineage>
</organism>
<proteinExistence type="inferred from homology"/>
<dbReference type="InterPro" id="IPR004089">
    <property type="entry name" value="MCPsignal_dom"/>
</dbReference>
<comment type="subcellular location">
    <subcellularLocation>
        <location evidence="1">Membrane</location>
        <topology evidence="1">Multi-pass membrane protein</topology>
    </subcellularLocation>
</comment>
<evidence type="ECO:0000259" key="11">
    <source>
        <dbReference type="PROSITE" id="PS50885"/>
    </source>
</evidence>
<feature type="coiled-coil region" evidence="8">
    <location>
        <begin position="74"/>
        <end position="101"/>
    </location>
</feature>
<keyword evidence="4 9" id="KW-0472">Membrane</keyword>
<dbReference type="PANTHER" id="PTHR32089">
    <property type="entry name" value="METHYL-ACCEPTING CHEMOTAXIS PROTEIN MCPB"/>
    <property type="match status" value="1"/>
</dbReference>
<dbReference type="Pfam" id="PF00672">
    <property type="entry name" value="HAMP"/>
    <property type="match status" value="1"/>
</dbReference>
<accession>A0ABX1R4E5</accession>
<feature type="transmembrane region" description="Helical" evidence="9">
    <location>
        <begin position="272"/>
        <end position="294"/>
    </location>
</feature>
<dbReference type="Pfam" id="PF00015">
    <property type="entry name" value="MCPsignal"/>
    <property type="match status" value="1"/>
</dbReference>
<feature type="domain" description="Methyl-accepting transducer" evidence="10">
    <location>
        <begin position="354"/>
        <end position="590"/>
    </location>
</feature>
<keyword evidence="13" id="KW-1185">Reference proteome</keyword>
<evidence type="ECO:0000256" key="3">
    <source>
        <dbReference type="ARBA" id="ARBA00022989"/>
    </source>
</evidence>
<feature type="coiled-coil region" evidence="8">
    <location>
        <begin position="341"/>
        <end position="368"/>
    </location>
</feature>
<keyword evidence="3 9" id="KW-1133">Transmembrane helix</keyword>
<evidence type="ECO:0000256" key="9">
    <source>
        <dbReference type="SAM" id="Phobius"/>
    </source>
</evidence>
<keyword evidence="5 7" id="KW-0807">Transducer</keyword>
<dbReference type="PROSITE" id="PS50885">
    <property type="entry name" value="HAMP"/>
    <property type="match status" value="1"/>
</dbReference>
<dbReference type="Gene3D" id="1.10.287.950">
    <property type="entry name" value="Methyl-accepting chemotaxis protein"/>
    <property type="match status" value="1"/>
</dbReference>
<evidence type="ECO:0000259" key="10">
    <source>
        <dbReference type="PROSITE" id="PS50111"/>
    </source>
</evidence>
<evidence type="ECO:0000256" key="8">
    <source>
        <dbReference type="SAM" id="Coils"/>
    </source>
</evidence>
<keyword evidence="2 9" id="KW-0812">Transmembrane</keyword>
<protein>
    <submittedName>
        <fullName evidence="12">Methyl-accepting chemotaxis protein</fullName>
    </submittedName>
</protein>
<gene>
    <name evidence="12" type="ORF">HCJ96_10880</name>
</gene>
<sequence>MKMSFDLTIRQKLLLNAVITALGLIILVAALMRDTRSQAATAEALTELKAIEAGILLLRRNEKDFLARLDLKYQEKLNANYQQLRLDIADLKTQLNDKQIDTVPVENLQQHLSSYHAAFNQLVSLQQQIGLNPKDGLYGGLRASVHTVEEVLSNYDDSALLVGMLQLRRNEKDFMLRLDLKYLDQFNQNVESFISQVRDANYSPQVEADLIATISNYQSQFRTLVEMQQALGLSADQGKLGEMRKAVHQTEESLATLENSAQANLTASEEQAIFLTLLAVLIIIAIVLISNWYIARAIIKPLTQINNRVQEIRQNNDLTLRTDVKGRSELAGLSSFMDALLSQFQSILKEVNKAIQSIEQTIGNLAENITSTSQGMQEQERESEMVATAAHEMEASISDVSHNTHAMAQRAETTRTDTIVRKKEIDSSVGEISTLSQRLDGVGKVVNQLDADSQTIGSVLDVIRGIAEQTNLLALNAAIEAARAGEQGRGFAVVADEVRNLAMRTQESTQEIETIISTLQDRTKNIVAEMKLCQEQGAKSAEKVAAASSALTIMTDDIATIVEMTVQVAEAISQQTQVTSDVNRNVIKIRDISAQVSSKAEKNARESDSLKHQILGLGQTIAQFKV</sequence>